<accession>R4TGZ9</accession>
<dbReference type="GeneID" id="16193929"/>
<name>R4TGZ9_9CAUD</name>
<proteinExistence type="predicted"/>
<sequence length="154" mass="18050">MDVNTRTQNEARRIIEVNDVEFYVENLVQPLGWLRHGSIKDDLVDTSVLRRMKEAGLVRYDDGTRMMSQDTGPAKWHDVDGQCRELFDELNEPYCRLRPKVETVGQNKFGMFDENEDPQARRKAEQVLAKLEERNPDVKFKLDEEELNAIPIRE</sequence>
<dbReference type="KEGG" id="vg:16193929"/>
<evidence type="ECO:0000313" key="1">
    <source>
        <dbReference type="EMBL" id="AGM11556.1"/>
    </source>
</evidence>
<organism evidence="1 2">
    <name type="scientific">Halogranum tailed virus 1</name>
    <dbReference type="NCBI Taxonomy" id="1273749"/>
    <lineage>
        <taxon>Viruses</taxon>
        <taxon>Duplodnaviria</taxon>
        <taxon>Heunggongvirae</taxon>
        <taxon>Uroviricota</taxon>
        <taxon>Caudoviricetes</taxon>
        <taxon>Thumleimavirales</taxon>
        <taxon>Halomagnusviridae</taxon>
        <taxon>Hagravirus</taxon>
        <taxon>Hagravirus capitaneum</taxon>
        <taxon>Hagravirus HGTV1</taxon>
    </lineage>
</organism>
<keyword evidence="2" id="KW-1185">Reference proteome</keyword>
<gene>
    <name evidence="1" type="primary">259</name>
    <name evidence="1" type="ORF">HGTV1_259</name>
</gene>
<reference evidence="1 2" key="1">
    <citation type="submission" date="2012-12" db="EMBL/GenBank/DDBJ databases">
        <authorList>
            <person name="Sencilo A."/>
            <person name="Jacobs-Sera D."/>
            <person name="Russell D.A."/>
            <person name="Ko C."/>
            <person name="Atanasova N."/>
            <person name="Osterlund E."/>
            <person name="Oksanen H.M."/>
            <person name="Bamford D.H."/>
            <person name="Hatfull G.F."/>
            <person name="Roine E."/>
            <person name="Hendrix R.W."/>
        </authorList>
    </citation>
    <scope>NUCLEOTIDE SEQUENCE [LARGE SCALE GENOMIC DNA]</scope>
</reference>
<dbReference type="EMBL" id="KC292026">
    <property type="protein sequence ID" value="AGM11556.1"/>
    <property type="molecule type" value="Genomic_DNA"/>
</dbReference>
<dbReference type="RefSeq" id="YP_008059434.1">
    <property type="nucleotide sequence ID" value="NC_021328.1"/>
</dbReference>
<protein>
    <submittedName>
        <fullName evidence="1">Uncharacterized protein</fullName>
    </submittedName>
</protein>
<evidence type="ECO:0000313" key="2">
    <source>
        <dbReference type="Proteomes" id="UP000202786"/>
    </source>
</evidence>
<dbReference type="Proteomes" id="UP000202786">
    <property type="component" value="Segment"/>
</dbReference>